<dbReference type="PRINTS" id="PR00080">
    <property type="entry name" value="SDRFAMILY"/>
</dbReference>
<gene>
    <name evidence="5" type="ORF">PV328_006249</name>
</gene>
<dbReference type="GO" id="GO:0006006">
    <property type="term" value="P:glucose metabolic process"/>
    <property type="evidence" value="ECO:0007669"/>
    <property type="project" value="TreeGrafter"/>
</dbReference>
<organism evidence="5 6">
    <name type="scientific">Microctonus aethiopoides</name>
    <dbReference type="NCBI Taxonomy" id="144406"/>
    <lineage>
        <taxon>Eukaryota</taxon>
        <taxon>Metazoa</taxon>
        <taxon>Ecdysozoa</taxon>
        <taxon>Arthropoda</taxon>
        <taxon>Hexapoda</taxon>
        <taxon>Insecta</taxon>
        <taxon>Pterygota</taxon>
        <taxon>Neoptera</taxon>
        <taxon>Endopterygota</taxon>
        <taxon>Hymenoptera</taxon>
        <taxon>Apocrita</taxon>
        <taxon>Ichneumonoidea</taxon>
        <taxon>Braconidae</taxon>
        <taxon>Euphorinae</taxon>
        <taxon>Microctonus</taxon>
    </lineage>
</organism>
<dbReference type="GO" id="GO:0005997">
    <property type="term" value="P:xylulose metabolic process"/>
    <property type="evidence" value="ECO:0007669"/>
    <property type="project" value="TreeGrafter"/>
</dbReference>
<dbReference type="GO" id="GO:0050038">
    <property type="term" value="F:L-xylulose reductase (NADPH) activity"/>
    <property type="evidence" value="ECO:0007669"/>
    <property type="project" value="TreeGrafter"/>
</dbReference>
<keyword evidence="3" id="KW-0521">NADP</keyword>
<keyword evidence="6" id="KW-1185">Reference proteome</keyword>
<evidence type="ECO:0000256" key="2">
    <source>
        <dbReference type="ARBA" id="ARBA00011881"/>
    </source>
</evidence>
<dbReference type="Proteomes" id="UP001168990">
    <property type="component" value="Unassembled WGS sequence"/>
</dbReference>
<evidence type="ECO:0000313" key="6">
    <source>
        <dbReference type="Proteomes" id="UP001168990"/>
    </source>
</evidence>
<comment type="similarity">
    <text evidence="1">Belongs to the short-chain dehydrogenases/reductases (SDR) family.</text>
</comment>
<dbReference type="FunFam" id="3.40.50.720:FF:000214">
    <property type="entry name" value="L-xylulose reductase"/>
    <property type="match status" value="1"/>
</dbReference>
<evidence type="ECO:0000313" key="5">
    <source>
        <dbReference type="EMBL" id="KAK0172992.1"/>
    </source>
</evidence>
<evidence type="ECO:0000256" key="4">
    <source>
        <dbReference type="ARBA" id="ARBA00023002"/>
    </source>
</evidence>
<name>A0AA39KTC2_9HYME</name>
<reference evidence="5" key="1">
    <citation type="journal article" date="2023" name="bioRxiv">
        <title>Scaffold-level genome assemblies of two parasitoid biocontrol wasps reveal the parthenogenesis mechanism and an associated novel virus.</title>
        <authorList>
            <person name="Inwood S."/>
            <person name="Skelly J."/>
            <person name="Guhlin J."/>
            <person name="Harrop T."/>
            <person name="Goldson S."/>
            <person name="Dearden P."/>
        </authorList>
    </citation>
    <scope>NUCLEOTIDE SEQUENCE</scope>
    <source>
        <strain evidence="5">Irish</strain>
        <tissue evidence="5">Whole body</tissue>
    </source>
</reference>
<reference evidence="5" key="2">
    <citation type="submission" date="2023-03" db="EMBL/GenBank/DDBJ databases">
        <authorList>
            <person name="Inwood S.N."/>
            <person name="Skelly J.G."/>
            <person name="Guhlin J."/>
            <person name="Harrop T.W.R."/>
            <person name="Goldson S.G."/>
            <person name="Dearden P.K."/>
        </authorList>
    </citation>
    <scope>NUCLEOTIDE SEQUENCE</scope>
    <source>
        <strain evidence="5">Irish</strain>
        <tissue evidence="5">Whole body</tissue>
    </source>
</reference>
<dbReference type="AlphaFoldDB" id="A0AA39KTC2"/>
<proteinExistence type="inferred from homology"/>
<dbReference type="PANTHER" id="PTHR44252">
    <property type="entry name" value="D-ERYTHRULOSE REDUCTASE"/>
    <property type="match status" value="1"/>
</dbReference>
<comment type="subunit">
    <text evidence="2">Homotetramer.</text>
</comment>
<dbReference type="Pfam" id="PF13561">
    <property type="entry name" value="adh_short_C2"/>
    <property type="match status" value="1"/>
</dbReference>
<dbReference type="InterPro" id="IPR036291">
    <property type="entry name" value="NAD(P)-bd_dom_sf"/>
</dbReference>
<dbReference type="PANTHER" id="PTHR44252:SF3">
    <property type="entry name" value="D-ERYTHRULOSE REDUCTASE-RELATED"/>
    <property type="match status" value="1"/>
</dbReference>
<dbReference type="Gene3D" id="3.40.50.720">
    <property type="entry name" value="NAD(P)-binding Rossmann-like Domain"/>
    <property type="match status" value="1"/>
</dbReference>
<accession>A0AA39KTC2</accession>
<dbReference type="PRINTS" id="PR00081">
    <property type="entry name" value="GDHRDH"/>
</dbReference>
<sequence length="244" mass="26178">MNISFEGKRVLVTGVGQGIGRDLALRLSKYNATVIGLSKTQKHLDSLKAEDPRIITIQVDLCDWSATKKAVESALPIDMLVNNAGVACLAPFLKATEEEFDLTMNVNVKAIVNVSQVVGEDLIKRKIGGTIVNVSSQASQAALRDHAIYCASKGAVEMLTKAMAVEFGPHNIRVNSVNPTVVMTAMGKIGWDDPVKARNMIDKIPLGRFAEVEEVVNAIVYLLSDQSSMINGVALPIDGGFLAT</sequence>
<dbReference type="InterPro" id="IPR002347">
    <property type="entry name" value="SDR_fam"/>
</dbReference>
<comment type="caution">
    <text evidence="5">The sequence shown here is derived from an EMBL/GenBank/DDBJ whole genome shotgun (WGS) entry which is preliminary data.</text>
</comment>
<dbReference type="PROSITE" id="PS00061">
    <property type="entry name" value="ADH_SHORT"/>
    <property type="match status" value="1"/>
</dbReference>
<evidence type="ECO:0008006" key="7">
    <source>
        <dbReference type="Google" id="ProtNLM"/>
    </source>
</evidence>
<protein>
    <recommendedName>
        <fullName evidence="7">L-xylulose reductase</fullName>
    </recommendedName>
</protein>
<dbReference type="EMBL" id="JAQQBS010000002">
    <property type="protein sequence ID" value="KAK0172992.1"/>
    <property type="molecule type" value="Genomic_DNA"/>
</dbReference>
<dbReference type="SUPFAM" id="SSF51735">
    <property type="entry name" value="NAD(P)-binding Rossmann-fold domains"/>
    <property type="match status" value="1"/>
</dbReference>
<dbReference type="InterPro" id="IPR020904">
    <property type="entry name" value="Sc_DH/Rdtase_CS"/>
</dbReference>
<evidence type="ECO:0000256" key="1">
    <source>
        <dbReference type="ARBA" id="ARBA00006484"/>
    </source>
</evidence>
<dbReference type="GO" id="GO:0004090">
    <property type="term" value="F:carbonyl reductase (NADPH) activity"/>
    <property type="evidence" value="ECO:0007669"/>
    <property type="project" value="TreeGrafter"/>
</dbReference>
<dbReference type="InterPro" id="IPR051737">
    <property type="entry name" value="L-xylulose/Carbonyl_redctase"/>
</dbReference>
<evidence type="ECO:0000256" key="3">
    <source>
        <dbReference type="ARBA" id="ARBA00022857"/>
    </source>
</evidence>
<keyword evidence="4" id="KW-0560">Oxidoreductase</keyword>